<evidence type="ECO:0000313" key="2">
    <source>
        <dbReference type="EMBL" id="KAL1838905.1"/>
    </source>
</evidence>
<proteinExistence type="predicted"/>
<feature type="compositionally biased region" description="Acidic residues" evidence="1">
    <location>
        <begin position="197"/>
        <end position="206"/>
    </location>
</feature>
<feature type="region of interest" description="Disordered" evidence="1">
    <location>
        <begin position="194"/>
        <end position="276"/>
    </location>
</feature>
<evidence type="ECO:0000256" key="1">
    <source>
        <dbReference type="SAM" id="MobiDB-lite"/>
    </source>
</evidence>
<name>A0ABR3VAQ1_HUMIN</name>
<organism evidence="2 3">
    <name type="scientific">Humicola insolens</name>
    <name type="common">Soft-rot fungus</name>
    <dbReference type="NCBI Taxonomy" id="85995"/>
    <lineage>
        <taxon>Eukaryota</taxon>
        <taxon>Fungi</taxon>
        <taxon>Dikarya</taxon>
        <taxon>Ascomycota</taxon>
        <taxon>Pezizomycotina</taxon>
        <taxon>Sordariomycetes</taxon>
        <taxon>Sordariomycetidae</taxon>
        <taxon>Sordariales</taxon>
        <taxon>Chaetomiaceae</taxon>
        <taxon>Mycothermus</taxon>
    </lineage>
</organism>
<dbReference type="Proteomes" id="UP001583172">
    <property type="component" value="Unassembled WGS sequence"/>
</dbReference>
<feature type="compositionally biased region" description="Acidic residues" evidence="1">
    <location>
        <begin position="224"/>
        <end position="241"/>
    </location>
</feature>
<evidence type="ECO:0000313" key="3">
    <source>
        <dbReference type="Proteomes" id="UP001583172"/>
    </source>
</evidence>
<sequence length="297" mass="30581">MRFAPLAARALMGGLIMETLPEHKLNSTHNPARLLIRQGFCDIGEEECSDGCMPAGSACCASLGRDTYCDAGYYCMTDRGCCRNGRTCSGASAGCGAGKEECNNACMPAGSVCCPDGGYCDAGYTCGSDGYCHRGTGSGNDDDEPSCDTGKTLCDDEWCIPTGGVCCNMGLGLYCEAGYYCLPDGCCRNGRTCTSSSDDDDSDDDTTTTTSSSSTSRPFPTSTPDDDSDDDSFGPSEDDDNTTTTTEPTPTTPVDNPGVTFGVTNTPPPAFGTSGAGRKGIAGWAVVGLAAGMALFV</sequence>
<dbReference type="EMBL" id="JAZGSY010000186">
    <property type="protein sequence ID" value="KAL1838905.1"/>
    <property type="molecule type" value="Genomic_DNA"/>
</dbReference>
<keyword evidence="3" id="KW-1185">Reference proteome</keyword>
<protein>
    <recommendedName>
        <fullName evidence="4">GPI anchored protein</fullName>
    </recommendedName>
</protein>
<feature type="compositionally biased region" description="Low complexity" evidence="1">
    <location>
        <begin position="207"/>
        <end position="223"/>
    </location>
</feature>
<gene>
    <name evidence="2" type="ORF">VTJ49DRAFT_2069</name>
</gene>
<feature type="compositionally biased region" description="Low complexity" evidence="1">
    <location>
        <begin position="242"/>
        <end position="257"/>
    </location>
</feature>
<reference evidence="2 3" key="1">
    <citation type="journal article" date="2024" name="Commun. Biol.">
        <title>Comparative genomic analysis of thermophilic fungi reveals convergent evolutionary adaptations and gene losses.</title>
        <authorList>
            <person name="Steindorff A.S."/>
            <person name="Aguilar-Pontes M.V."/>
            <person name="Robinson A.J."/>
            <person name="Andreopoulos B."/>
            <person name="LaButti K."/>
            <person name="Kuo A."/>
            <person name="Mondo S."/>
            <person name="Riley R."/>
            <person name="Otillar R."/>
            <person name="Haridas S."/>
            <person name="Lipzen A."/>
            <person name="Grimwood J."/>
            <person name="Schmutz J."/>
            <person name="Clum A."/>
            <person name="Reid I.D."/>
            <person name="Moisan M.C."/>
            <person name="Butler G."/>
            <person name="Nguyen T.T.M."/>
            <person name="Dewar K."/>
            <person name="Conant G."/>
            <person name="Drula E."/>
            <person name="Henrissat B."/>
            <person name="Hansel C."/>
            <person name="Singer S."/>
            <person name="Hutchinson M.I."/>
            <person name="de Vries R.P."/>
            <person name="Natvig D.O."/>
            <person name="Powell A.J."/>
            <person name="Tsang A."/>
            <person name="Grigoriev I.V."/>
        </authorList>
    </citation>
    <scope>NUCLEOTIDE SEQUENCE [LARGE SCALE GENOMIC DNA]</scope>
    <source>
        <strain evidence="2 3">CBS 620.91</strain>
    </source>
</reference>
<accession>A0ABR3VAQ1</accession>
<comment type="caution">
    <text evidence="2">The sequence shown here is derived from an EMBL/GenBank/DDBJ whole genome shotgun (WGS) entry which is preliminary data.</text>
</comment>
<evidence type="ECO:0008006" key="4">
    <source>
        <dbReference type="Google" id="ProtNLM"/>
    </source>
</evidence>